<dbReference type="PRINTS" id="PR00081">
    <property type="entry name" value="GDHRDH"/>
</dbReference>
<dbReference type="RefSeq" id="WP_079725812.1">
    <property type="nucleotide sequence ID" value="NZ_BMCL01000001.1"/>
</dbReference>
<dbReference type="OrthoDB" id="335726at2"/>
<evidence type="ECO:0000313" key="3">
    <source>
        <dbReference type="EMBL" id="SKC80464.1"/>
    </source>
</evidence>
<dbReference type="EMBL" id="FUZV01000002">
    <property type="protein sequence ID" value="SKC80464.1"/>
    <property type="molecule type" value="Genomic_DNA"/>
</dbReference>
<reference evidence="3 4" key="1">
    <citation type="submission" date="2017-02" db="EMBL/GenBank/DDBJ databases">
        <authorList>
            <person name="Peterson S.W."/>
        </authorList>
    </citation>
    <scope>NUCLEOTIDE SEQUENCE [LARGE SCALE GENOMIC DNA]</scope>
    <source>
        <strain evidence="3 4">P15</strain>
    </source>
</reference>
<protein>
    <recommendedName>
        <fullName evidence="5">Short-chain dehydrogenase</fullName>
    </recommendedName>
</protein>
<dbReference type="Proteomes" id="UP000190341">
    <property type="component" value="Unassembled WGS sequence"/>
</dbReference>
<proteinExistence type="inferred from homology"/>
<dbReference type="SUPFAM" id="SSF51735">
    <property type="entry name" value="NAD(P)-binding Rossmann-fold domains"/>
    <property type="match status" value="1"/>
</dbReference>
<dbReference type="GO" id="GO:0016020">
    <property type="term" value="C:membrane"/>
    <property type="evidence" value="ECO:0007669"/>
    <property type="project" value="TreeGrafter"/>
</dbReference>
<sequence>MNHRHIVIVGATSTMAEHCARLWATRESVRLTLVGRSNERLQRVATDLSVRAPGVAIRWLCVDLLSPAAIHATTQALATEGPIDQVLIAHGDLPQQLDCQQDLSLGEHALRVNAVSPVLWAEAFAGHMERTNHGRLAVIGSVAGDRGRRSNYVYGAAKGLVERYVQGLQHRLAATAVKVTLIKPGPTATAMTAHLNAQGMSLAAPQEVAHRIVKAMDRGQPVCYAPARWRWIMAVLTALPASVFNRLDI</sequence>
<evidence type="ECO:0000256" key="1">
    <source>
        <dbReference type="ARBA" id="ARBA00006484"/>
    </source>
</evidence>
<dbReference type="InterPro" id="IPR036291">
    <property type="entry name" value="NAD(P)-bd_dom_sf"/>
</dbReference>
<name>A0A1T5LXA1_9GAMM</name>
<dbReference type="CDD" id="cd05233">
    <property type="entry name" value="SDR_c"/>
    <property type="match status" value="1"/>
</dbReference>
<evidence type="ECO:0000313" key="4">
    <source>
        <dbReference type="Proteomes" id="UP000190341"/>
    </source>
</evidence>
<dbReference type="GO" id="GO:0016491">
    <property type="term" value="F:oxidoreductase activity"/>
    <property type="evidence" value="ECO:0007669"/>
    <property type="project" value="UniProtKB-KW"/>
</dbReference>
<accession>A0A1T5LXA1</accession>
<keyword evidence="4" id="KW-1185">Reference proteome</keyword>
<keyword evidence="2" id="KW-0560">Oxidoreductase</keyword>
<dbReference type="AlphaFoldDB" id="A0A1T5LXA1"/>
<dbReference type="PANTHER" id="PTHR44196">
    <property type="entry name" value="DEHYDROGENASE/REDUCTASE SDR FAMILY MEMBER 7B"/>
    <property type="match status" value="1"/>
</dbReference>
<organism evidence="3 4">
    <name type="scientific">Pseudoxanthomonas indica</name>
    <dbReference type="NCBI Taxonomy" id="428993"/>
    <lineage>
        <taxon>Bacteria</taxon>
        <taxon>Pseudomonadati</taxon>
        <taxon>Pseudomonadota</taxon>
        <taxon>Gammaproteobacteria</taxon>
        <taxon>Lysobacterales</taxon>
        <taxon>Lysobacteraceae</taxon>
        <taxon>Pseudoxanthomonas</taxon>
    </lineage>
</organism>
<gene>
    <name evidence="3" type="ORF">SAMN06296058_3314</name>
</gene>
<dbReference type="Pfam" id="PF00106">
    <property type="entry name" value="adh_short"/>
    <property type="match status" value="1"/>
</dbReference>
<dbReference type="InterPro" id="IPR002347">
    <property type="entry name" value="SDR_fam"/>
</dbReference>
<evidence type="ECO:0000256" key="2">
    <source>
        <dbReference type="ARBA" id="ARBA00023002"/>
    </source>
</evidence>
<comment type="similarity">
    <text evidence="1">Belongs to the short-chain dehydrogenases/reductases (SDR) family.</text>
</comment>
<dbReference type="STRING" id="428993.SAMN06296058_3314"/>
<dbReference type="Gene3D" id="3.40.50.720">
    <property type="entry name" value="NAD(P)-binding Rossmann-like Domain"/>
    <property type="match status" value="1"/>
</dbReference>
<dbReference type="PANTHER" id="PTHR44196:SF3">
    <property type="entry name" value="SHORT CHAIN DEHYDROGENASE FAMILY PROTEIN"/>
    <property type="match status" value="1"/>
</dbReference>
<evidence type="ECO:0008006" key="5">
    <source>
        <dbReference type="Google" id="ProtNLM"/>
    </source>
</evidence>